<evidence type="ECO:0000313" key="7">
    <source>
        <dbReference type="EMBL" id="MBC5724250.1"/>
    </source>
</evidence>
<proteinExistence type="inferred from homology"/>
<evidence type="ECO:0000256" key="2">
    <source>
        <dbReference type="ARBA" id="ARBA00007639"/>
    </source>
</evidence>
<evidence type="ECO:0000259" key="6">
    <source>
        <dbReference type="Pfam" id="PF13407"/>
    </source>
</evidence>
<dbReference type="PANTHER" id="PTHR46847:SF3">
    <property type="entry name" value="GALACTOFURANOSE-BINDING PROTEIN YTFQ"/>
    <property type="match status" value="1"/>
</dbReference>
<comment type="caution">
    <text evidence="7">The sequence shown here is derived from an EMBL/GenBank/DDBJ whole genome shotgun (WGS) entry which is preliminary data.</text>
</comment>
<evidence type="ECO:0000256" key="3">
    <source>
        <dbReference type="ARBA" id="ARBA00022729"/>
    </source>
</evidence>
<dbReference type="PROSITE" id="PS51257">
    <property type="entry name" value="PROKAR_LIPOPROTEIN"/>
    <property type="match status" value="1"/>
</dbReference>
<dbReference type="PANTHER" id="PTHR46847">
    <property type="entry name" value="D-ALLOSE-BINDING PERIPLASMIC PROTEIN-RELATED"/>
    <property type="match status" value="1"/>
</dbReference>
<dbReference type="InterPro" id="IPR028082">
    <property type="entry name" value="Peripla_BP_I"/>
</dbReference>
<keyword evidence="3 5" id="KW-0732">Signal</keyword>
<dbReference type="GO" id="GO:0030313">
    <property type="term" value="C:cell envelope"/>
    <property type="evidence" value="ECO:0007669"/>
    <property type="project" value="UniProtKB-SubCell"/>
</dbReference>
<protein>
    <submittedName>
        <fullName evidence="7">ABC transporter substrate-binding protein</fullName>
    </submittedName>
</protein>
<sequence length="371" mass="39738">MKKRMLSLLSLLLAGMLTLTACGNGGQTTGGQTDEDMGDAQAETTDVGEGMVDTSQFKKDGPYTIGFSNISVVNTFRVQMVRELEYAAEQAGVTLYTTDAGGDTSKQVSDIQDLMARGIDALLVAPGSTTATNAVTRKAIDQGIPVIVFNSEVEDESAFTGYVGTDAIEFGYVMGKWLLNELDGKGNIIVLDGTAGAGVGEMRHQGLQKALDELPDGGKNINILATYYADWAYDKGKQATEQALAAYPDIDGVWSQGGAMTQGAIEAFQAAGRPLVPMTGEDSNGFLKLWKEAQSEGFKSIAASDAAWQGEVALEAALKALAGEPIEKYNYIPVPTITDADIDQYVRPEYSDAYWCNTKMPKEVADQYYLE</sequence>
<accession>A0A923LS37</accession>
<dbReference type="InterPro" id="IPR025997">
    <property type="entry name" value="SBP_2_dom"/>
</dbReference>
<dbReference type="Gene3D" id="3.40.50.2300">
    <property type="match status" value="2"/>
</dbReference>
<dbReference type="SUPFAM" id="SSF53822">
    <property type="entry name" value="Periplasmic binding protein-like I"/>
    <property type="match status" value="1"/>
</dbReference>
<dbReference type="GO" id="GO:0030246">
    <property type="term" value="F:carbohydrate binding"/>
    <property type="evidence" value="ECO:0007669"/>
    <property type="project" value="UniProtKB-ARBA"/>
</dbReference>
<comment type="subcellular location">
    <subcellularLocation>
        <location evidence="1">Cell envelope</location>
    </subcellularLocation>
</comment>
<dbReference type="Proteomes" id="UP000606499">
    <property type="component" value="Unassembled WGS sequence"/>
</dbReference>
<dbReference type="EMBL" id="JACOPL010000002">
    <property type="protein sequence ID" value="MBC5724250.1"/>
    <property type="molecule type" value="Genomic_DNA"/>
</dbReference>
<feature type="region of interest" description="Disordered" evidence="4">
    <location>
        <begin position="27"/>
        <end position="55"/>
    </location>
</feature>
<organism evidence="7 8">
    <name type="scientific">Agathobaculum faecis</name>
    <dbReference type="NCBI Taxonomy" id="2763013"/>
    <lineage>
        <taxon>Bacteria</taxon>
        <taxon>Bacillati</taxon>
        <taxon>Bacillota</taxon>
        <taxon>Clostridia</taxon>
        <taxon>Eubacteriales</taxon>
        <taxon>Butyricicoccaceae</taxon>
        <taxon>Agathobaculum</taxon>
    </lineage>
</organism>
<gene>
    <name evidence="7" type="ORF">H8S45_02040</name>
</gene>
<dbReference type="Pfam" id="PF13407">
    <property type="entry name" value="Peripla_BP_4"/>
    <property type="match status" value="1"/>
</dbReference>
<evidence type="ECO:0000256" key="4">
    <source>
        <dbReference type="SAM" id="MobiDB-lite"/>
    </source>
</evidence>
<comment type="similarity">
    <text evidence="2">Belongs to the bacterial solute-binding protein 2 family.</text>
</comment>
<dbReference type="RefSeq" id="WP_054326632.1">
    <property type="nucleotide sequence ID" value="NZ_JACOPL010000002.1"/>
</dbReference>
<feature type="chain" id="PRO_5039242255" evidence="5">
    <location>
        <begin position="22"/>
        <end position="371"/>
    </location>
</feature>
<name>A0A923LS37_9FIRM</name>
<dbReference type="AlphaFoldDB" id="A0A923LS37"/>
<dbReference type="CDD" id="cd19996">
    <property type="entry name" value="PBP1_ABC_sugar_binding-like"/>
    <property type="match status" value="1"/>
</dbReference>
<keyword evidence="8" id="KW-1185">Reference proteome</keyword>
<evidence type="ECO:0000256" key="1">
    <source>
        <dbReference type="ARBA" id="ARBA00004196"/>
    </source>
</evidence>
<feature type="signal peptide" evidence="5">
    <location>
        <begin position="1"/>
        <end position="21"/>
    </location>
</feature>
<evidence type="ECO:0000313" key="8">
    <source>
        <dbReference type="Proteomes" id="UP000606499"/>
    </source>
</evidence>
<feature type="domain" description="Periplasmic binding protein" evidence="6">
    <location>
        <begin position="65"/>
        <end position="324"/>
    </location>
</feature>
<evidence type="ECO:0000256" key="5">
    <source>
        <dbReference type="SAM" id="SignalP"/>
    </source>
</evidence>
<reference evidence="7" key="1">
    <citation type="submission" date="2020-08" db="EMBL/GenBank/DDBJ databases">
        <title>Genome public.</title>
        <authorList>
            <person name="Liu C."/>
            <person name="Sun Q."/>
        </authorList>
    </citation>
    <scope>NUCLEOTIDE SEQUENCE</scope>
    <source>
        <strain evidence="7">NSJ-28</strain>
    </source>
</reference>